<reference evidence="13" key="2">
    <citation type="submission" date="2024-07" db="EMBL/GenBank/DDBJ databases">
        <title>Two chromosome-level genome assemblies of Korean endemic species Abeliophyllum distichum and Forsythia ovata (Oleaceae).</title>
        <authorList>
            <person name="Jang H."/>
        </authorList>
    </citation>
    <scope>NUCLEOTIDE SEQUENCE [LARGE SCALE GENOMIC DNA]</scope>
</reference>
<dbReference type="AlphaFoldDB" id="A0ABD1RN23"/>
<proteinExistence type="inferred from homology"/>
<evidence type="ECO:0000256" key="3">
    <source>
        <dbReference type="ARBA" id="ARBA00022475"/>
    </source>
</evidence>
<name>A0ABD1RN23_9LAMI</name>
<dbReference type="GO" id="GO:0015171">
    <property type="term" value="F:amino acid transmembrane transporter activity"/>
    <property type="evidence" value="ECO:0007669"/>
    <property type="project" value="UniProtKB-ARBA"/>
</dbReference>
<organism evidence="11 13">
    <name type="scientific">Forsythia ovata</name>
    <dbReference type="NCBI Taxonomy" id="205694"/>
    <lineage>
        <taxon>Eukaryota</taxon>
        <taxon>Viridiplantae</taxon>
        <taxon>Streptophyta</taxon>
        <taxon>Embryophyta</taxon>
        <taxon>Tracheophyta</taxon>
        <taxon>Spermatophyta</taxon>
        <taxon>Magnoliopsida</taxon>
        <taxon>eudicotyledons</taxon>
        <taxon>Gunneridae</taxon>
        <taxon>Pentapetalae</taxon>
        <taxon>asterids</taxon>
        <taxon>lamiids</taxon>
        <taxon>Lamiales</taxon>
        <taxon>Oleaceae</taxon>
        <taxon>Forsythieae</taxon>
        <taxon>Forsythia</taxon>
    </lineage>
</organism>
<feature type="domain" description="Amino acid transporter transmembrane" evidence="10">
    <location>
        <begin position="27"/>
        <end position="422"/>
    </location>
</feature>
<evidence type="ECO:0000259" key="10">
    <source>
        <dbReference type="Pfam" id="PF01490"/>
    </source>
</evidence>
<accession>A0ABD1RN23</accession>
<comment type="caution">
    <text evidence="11">The sequence shown here is derived from an EMBL/GenBank/DDBJ whole genome shotgun (WGS) entry which is preliminary data.</text>
</comment>
<keyword evidence="7 9" id="KW-0472">Membrane</keyword>
<evidence type="ECO:0000256" key="1">
    <source>
        <dbReference type="ARBA" id="ARBA00004651"/>
    </source>
</evidence>
<reference evidence="11" key="1">
    <citation type="submission" date="2024-07" db="EMBL/GenBank/DDBJ databases">
        <title>Two chromosome-level genome assemblies of Korean endemic species Abeliophyllum distichum and Forsythia ovata (Oleaceae).</title>
        <authorList>
            <person name="Mun J.H."/>
        </authorList>
    </citation>
    <scope>NUCLEOTIDE SEQUENCE</scope>
    <source>
        <strain evidence="11">KNKB202402200001</strain>
        <tissue evidence="11">Leaf</tissue>
    </source>
</reference>
<evidence type="ECO:0000313" key="13">
    <source>
        <dbReference type="Proteomes" id="UP001604277"/>
    </source>
</evidence>
<keyword evidence="5" id="KW-0029">Amino-acid transport</keyword>
<evidence type="ECO:0000256" key="9">
    <source>
        <dbReference type="SAM" id="Phobius"/>
    </source>
</evidence>
<keyword evidence="2" id="KW-0813">Transport</keyword>
<evidence type="ECO:0000256" key="6">
    <source>
        <dbReference type="ARBA" id="ARBA00022989"/>
    </source>
</evidence>
<dbReference type="PANTHER" id="PTHR48017">
    <property type="entry name" value="OS05G0424000 PROTEIN-RELATED"/>
    <property type="match status" value="1"/>
</dbReference>
<comment type="similarity">
    <text evidence="8">Belongs to the amino acid/polyamine transporter 2 family. Amino acid/auxin permease (AAAP) (TC 2.A.18.2) subfamily.</text>
</comment>
<keyword evidence="6 9" id="KW-1133">Transmembrane helix</keyword>
<dbReference type="InterPro" id="IPR013057">
    <property type="entry name" value="AA_transpt_TM"/>
</dbReference>
<feature type="transmembrane region" description="Helical" evidence="9">
    <location>
        <begin position="173"/>
        <end position="196"/>
    </location>
</feature>
<keyword evidence="4 9" id="KW-0812">Transmembrane</keyword>
<sequence length="438" mass="48993">MVSASSSPQPREVLSDDKWAENGAARKAKWWYSTFHTVTAMVGAGVLGLPYAMAYMGWGPGTFVMVLSWCITLHTMWQMIQLHEYVPGTRFDRYYDLGRHTFGPKLGPWLVLPQQLIVQVGCDIVYMVTGGKCLKKFMEITCTNCTKIRQSYWICIFGGLQFFLSQLPDFNSVSVVSLAAAVMSLSYSTIAWVGCLNRGRIPNVSYSSKKTSEVDYMFRVLNALGQITFAFAGGAVVLEIQATIPSTPEKPSKVPMWKGTLLAYFINAICFFPVALIGYWAFGQDITDNVLVALERPSWLIAAANLMVVIHVIGSYQVYAMPVFDMMEKTLVKRLNSPHGLMLRLVVRSAYVAFTLFVGVTFPFFGDLLGFFGGFGFAATSYLLPSMIWLKLKKPQRFSLSWIMNWAWIFVGVFVILASTVGGLRNIIVDSSTYEFYS</sequence>
<keyword evidence="13" id="KW-1185">Reference proteome</keyword>
<keyword evidence="3" id="KW-1003">Cell membrane</keyword>
<feature type="transmembrane region" description="Helical" evidence="9">
    <location>
        <begin position="345"/>
        <end position="365"/>
    </location>
</feature>
<evidence type="ECO:0000313" key="12">
    <source>
        <dbReference type="EMBL" id="KAL2510038.1"/>
    </source>
</evidence>
<evidence type="ECO:0000256" key="5">
    <source>
        <dbReference type="ARBA" id="ARBA00022970"/>
    </source>
</evidence>
<dbReference type="Proteomes" id="UP001604277">
    <property type="component" value="Unassembled WGS sequence"/>
</dbReference>
<dbReference type="Pfam" id="PF01490">
    <property type="entry name" value="Aa_trans"/>
    <property type="match status" value="1"/>
</dbReference>
<evidence type="ECO:0000256" key="4">
    <source>
        <dbReference type="ARBA" id="ARBA00022692"/>
    </source>
</evidence>
<dbReference type="EMBL" id="JBFOLJ010000012">
    <property type="protein sequence ID" value="KAL2488484.1"/>
    <property type="molecule type" value="Genomic_DNA"/>
</dbReference>
<gene>
    <name evidence="12" type="ORF">Fot_33685</name>
    <name evidence="11" type="ORF">Fot_41776</name>
</gene>
<feature type="transmembrane region" description="Helical" evidence="9">
    <location>
        <begin position="402"/>
        <end position="428"/>
    </location>
</feature>
<dbReference type="GO" id="GO:0005886">
    <property type="term" value="C:plasma membrane"/>
    <property type="evidence" value="ECO:0007669"/>
    <property type="project" value="UniProtKB-SubCell"/>
</dbReference>
<feature type="transmembrane region" description="Helical" evidence="9">
    <location>
        <begin position="302"/>
        <end position="324"/>
    </location>
</feature>
<evidence type="ECO:0000256" key="8">
    <source>
        <dbReference type="ARBA" id="ARBA00061463"/>
    </source>
</evidence>
<feature type="transmembrane region" description="Helical" evidence="9">
    <location>
        <begin position="58"/>
        <end position="77"/>
    </location>
</feature>
<evidence type="ECO:0000256" key="2">
    <source>
        <dbReference type="ARBA" id="ARBA00022448"/>
    </source>
</evidence>
<feature type="transmembrane region" description="Helical" evidence="9">
    <location>
        <begin position="371"/>
        <end position="390"/>
    </location>
</feature>
<feature type="transmembrane region" description="Helical" evidence="9">
    <location>
        <begin position="261"/>
        <end position="282"/>
    </location>
</feature>
<evidence type="ECO:0000256" key="7">
    <source>
        <dbReference type="ARBA" id="ARBA00023136"/>
    </source>
</evidence>
<dbReference type="FunFam" id="1.20.1740.10:FF:000033">
    <property type="entry name" value="Lysine histidine transporter 1"/>
    <property type="match status" value="1"/>
</dbReference>
<protein>
    <submittedName>
        <fullName evidence="11">Lysine histidine transporter-like 6</fullName>
    </submittedName>
</protein>
<evidence type="ECO:0000313" key="11">
    <source>
        <dbReference type="EMBL" id="KAL2488484.1"/>
    </source>
</evidence>
<comment type="subcellular location">
    <subcellularLocation>
        <location evidence="1">Cell membrane</location>
        <topology evidence="1">Multi-pass membrane protein</topology>
    </subcellularLocation>
</comment>
<dbReference type="EMBL" id="JBFOLJ010000009">
    <property type="protein sequence ID" value="KAL2510038.1"/>
    <property type="molecule type" value="Genomic_DNA"/>
</dbReference>